<evidence type="ECO:0000313" key="1">
    <source>
        <dbReference type="EMBL" id="SFK49262.1"/>
    </source>
</evidence>
<proteinExistence type="predicted"/>
<name>A0A1I3ZYR9_HALDA</name>
<protein>
    <submittedName>
        <fullName evidence="1">Phage uncharacterized protein (Phage_XkdX)</fullName>
    </submittedName>
</protein>
<sequence>MSFNVIKNYYQMGLYDNSDVGDFVKYDWYKGAISRNYWRRIRNLITPIEVYFFVKKWP</sequence>
<dbReference type="EMBL" id="FOSB01000015">
    <property type="protein sequence ID" value="SFK49262.1"/>
    <property type="molecule type" value="Genomic_DNA"/>
</dbReference>
<accession>A0A1I3ZYR9</accession>
<evidence type="ECO:0000313" key="2">
    <source>
        <dbReference type="Proteomes" id="UP000183557"/>
    </source>
</evidence>
<reference evidence="2" key="1">
    <citation type="submission" date="2016-10" db="EMBL/GenBank/DDBJ databases">
        <authorList>
            <person name="Varghese N."/>
            <person name="Submissions S."/>
        </authorList>
    </citation>
    <scope>NUCLEOTIDE SEQUENCE [LARGE SCALE GENOMIC DNA]</scope>
    <source>
        <strain evidence="2">CGMCC 1.3704</strain>
    </source>
</reference>
<keyword evidence="2" id="KW-1185">Reference proteome</keyword>
<dbReference type="AlphaFoldDB" id="A0A1I3ZYR9"/>
<dbReference type="Proteomes" id="UP000183557">
    <property type="component" value="Unassembled WGS sequence"/>
</dbReference>
<gene>
    <name evidence="1" type="ORF">SAMN04487936_11563</name>
</gene>
<organism evidence="1 2">
    <name type="scientific">Halobacillus dabanensis</name>
    <dbReference type="NCBI Taxonomy" id="240302"/>
    <lineage>
        <taxon>Bacteria</taxon>
        <taxon>Bacillati</taxon>
        <taxon>Bacillota</taxon>
        <taxon>Bacilli</taxon>
        <taxon>Bacillales</taxon>
        <taxon>Bacillaceae</taxon>
        <taxon>Halobacillus</taxon>
    </lineage>
</organism>